<evidence type="ECO:0000313" key="3">
    <source>
        <dbReference type="Proteomes" id="UP000178606"/>
    </source>
</evidence>
<dbReference type="AlphaFoldDB" id="A0A1F6D759"/>
<name>A0A1F6D759_HANXR</name>
<organism evidence="2 3">
    <name type="scientific">Handelsmanbacteria sp. (strain RIFCSPLOWO2_12_FULL_64_10)</name>
    <dbReference type="NCBI Taxonomy" id="1817868"/>
    <lineage>
        <taxon>Bacteria</taxon>
        <taxon>Candidatus Handelsmaniibacteriota</taxon>
    </lineage>
</organism>
<dbReference type="Pfam" id="PF18929">
    <property type="entry name" value="DUF5678"/>
    <property type="match status" value="1"/>
</dbReference>
<accession>A0A1F6D759</accession>
<proteinExistence type="predicted"/>
<dbReference type="EMBL" id="MFKF01000012">
    <property type="protein sequence ID" value="OGG57160.1"/>
    <property type="molecule type" value="Genomic_DNA"/>
</dbReference>
<comment type="caution">
    <text evidence="2">The sequence shown here is derived from an EMBL/GenBank/DDBJ whole genome shotgun (WGS) entry which is preliminary data.</text>
</comment>
<dbReference type="Proteomes" id="UP000178606">
    <property type="component" value="Unassembled WGS sequence"/>
</dbReference>
<evidence type="ECO:0000259" key="1">
    <source>
        <dbReference type="Pfam" id="PF18929"/>
    </source>
</evidence>
<evidence type="ECO:0000313" key="2">
    <source>
        <dbReference type="EMBL" id="OGG57160.1"/>
    </source>
</evidence>
<feature type="domain" description="DUF5678" evidence="1">
    <location>
        <begin position="15"/>
        <end position="59"/>
    </location>
</feature>
<gene>
    <name evidence="2" type="ORF">A3F84_04185</name>
</gene>
<reference evidence="2 3" key="1">
    <citation type="journal article" date="2016" name="Nat. Commun.">
        <title>Thousands of microbial genomes shed light on interconnected biogeochemical processes in an aquifer system.</title>
        <authorList>
            <person name="Anantharaman K."/>
            <person name="Brown C.T."/>
            <person name="Hug L.A."/>
            <person name="Sharon I."/>
            <person name="Castelle C.J."/>
            <person name="Probst A.J."/>
            <person name="Thomas B.C."/>
            <person name="Singh A."/>
            <person name="Wilkins M.J."/>
            <person name="Karaoz U."/>
            <person name="Brodie E.L."/>
            <person name="Williams K.H."/>
            <person name="Hubbard S.S."/>
            <person name="Banfield J.F."/>
        </authorList>
    </citation>
    <scope>NUCLEOTIDE SEQUENCE [LARGE SCALE GENOMIC DNA]</scope>
    <source>
        <strain evidence="3">RIFCSPLOWO2_12_FULL_64_10</strain>
    </source>
</reference>
<protein>
    <recommendedName>
        <fullName evidence="1">DUF5678 domain-containing protein</fullName>
    </recommendedName>
</protein>
<dbReference type="InterPro" id="IPR043734">
    <property type="entry name" value="DUF5678"/>
</dbReference>
<sequence length="65" mass="7451">MKGIESSWLAEHPEIREKYRGEYIAVSGKKVIAHGKHLRDVMKRAKKIDPDPLICKVPTQEILIV</sequence>